<dbReference type="InterPro" id="IPR001173">
    <property type="entry name" value="Glyco_trans_2-like"/>
</dbReference>
<dbReference type="EC" id="2.4.-.-" evidence="2"/>
<dbReference type="SUPFAM" id="SSF53448">
    <property type="entry name" value="Nucleotide-diphospho-sugar transferases"/>
    <property type="match status" value="1"/>
</dbReference>
<dbReference type="GO" id="GO:0016758">
    <property type="term" value="F:hexosyltransferase activity"/>
    <property type="evidence" value="ECO:0007669"/>
    <property type="project" value="UniProtKB-ARBA"/>
</dbReference>
<evidence type="ECO:0000259" key="1">
    <source>
        <dbReference type="Pfam" id="PF00535"/>
    </source>
</evidence>
<dbReference type="InterPro" id="IPR029044">
    <property type="entry name" value="Nucleotide-diphossugar_trans"/>
</dbReference>
<dbReference type="Gene3D" id="3.90.550.10">
    <property type="entry name" value="Spore Coat Polysaccharide Biosynthesis Protein SpsA, Chain A"/>
    <property type="match status" value="1"/>
</dbReference>
<accession>A0AAW9PPR2</accession>
<dbReference type="RefSeq" id="WP_330481598.1">
    <property type="nucleotide sequence ID" value="NZ_JAZBJZ010000001.1"/>
</dbReference>
<keyword evidence="2" id="KW-0808">Transferase</keyword>
<organism evidence="2 3">
    <name type="scientific">Tumidithrix elongata BACA0141</name>
    <dbReference type="NCBI Taxonomy" id="2716417"/>
    <lineage>
        <taxon>Bacteria</taxon>
        <taxon>Bacillati</taxon>
        <taxon>Cyanobacteriota</taxon>
        <taxon>Cyanophyceae</taxon>
        <taxon>Pseudanabaenales</taxon>
        <taxon>Pseudanabaenaceae</taxon>
        <taxon>Tumidithrix</taxon>
        <taxon>Tumidithrix elongata</taxon>
    </lineage>
</organism>
<feature type="domain" description="Glycosyltransferase 2-like" evidence="1">
    <location>
        <begin position="6"/>
        <end position="130"/>
    </location>
</feature>
<sequence length="318" mass="37079">MDVDVSVIIPTYNRLWCLPKAIESCRSTKFRTEIIVVDDGSNDGTWEWLQIQKDVVPIYQPNQGQTWAINRGFSVAKGKYIRFLDSDDILCLGAIDKQFETAVATGANLVYSRVDAMNYATGEIIEHSEPAFWDDFLAVQLGEGYGSHFLGMLFERDLVEKVPRRPDFAYREDRMFLLEVGLLNPKLAHASGCAGYWIRHERQMQANYRGIKAIVTNWQHLGIYKYILHNLEQRGELTQRRRKAACRVLWPLAHWIAYTHLDEACEVVEWIYQLDPEFQPYDLGILGKFYQHLGFRNTERILRFRRNTLKIAKKILQK</sequence>
<name>A0AAW9PPR2_9CYAN</name>
<keyword evidence="3" id="KW-1185">Reference proteome</keyword>
<dbReference type="AlphaFoldDB" id="A0AAW9PPR2"/>
<gene>
    <name evidence="2" type="ORF">V2H45_00285</name>
</gene>
<comment type="caution">
    <text evidence="2">The sequence shown here is derived from an EMBL/GenBank/DDBJ whole genome shotgun (WGS) entry which is preliminary data.</text>
</comment>
<keyword evidence="2" id="KW-0328">Glycosyltransferase</keyword>
<dbReference type="Pfam" id="PF00535">
    <property type="entry name" value="Glycos_transf_2"/>
    <property type="match status" value="1"/>
</dbReference>
<dbReference type="Proteomes" id="UP001333818">
    <property type="component" value="Unassembled WGS sequence"/>
</dbReference>
<evidence type="ECO:0000313" key="2">
    <source>
        <dbReference type="EMBL" id="MEE3715175.1"/>
    </source>
</evidence>
<evidence type="ECO:0000313" key="3">
    <source>
        <dbReference type="Proteomes" id="UP001333818"/>
    </source>
</evidence>
<dbReference type="PANTHER" id="PTHR22916:SF3">
    <property type="entry name" value="UDP-GLCNAC:BETAGAL BETA-1,3-N-ACETYLGLUCOSAMINYLTRANSFERASE-LIKE PROTEIN 1"/>
    <property type="match status" value="1"/>
</dbReference>
<reference evidence="2" key="1">
    <citation type="submission" date="2024-01" db="EMBL/GenBank/DDBJ databases">
        <title>Bank of Algae and Cyanobacteria of the Azores (BACA) strain genomes.</title>
        <authorList>
            <person name="Luz R."/>
            <person name="Cordeiro R."/>
            <person name="Fonseca A."/>
            <person name="Goncalves V."/>
        </authorList>
    </citation>
    <scope>NUCLEOTIDE SEQUENCE</scope>
    <source>
        <strain evidence="2">BACA0141</strain>
    </source>
</reference>
<dbReference type="PANTHER" id="PTHR22916">
    <property type="entry name" value="GLYCOSYLTRANSFERASE"/>
    <property type="match status" value="1"/>
</dbReference>
<dbReference type="EMBL" id="JAZBJZ010000001">
    <property type="protein sequence ID" value="MEE3715175.1"/>
    <property type="molecule type" value="Genomic_DNA"/>
</dbReference>
<proteinExistence type="predicted"/>
<protein>
    <submittedName>
        <fullName evidence="2">Glycosyltransferase family 2 protein</fullName>
        <ecNumber evidence="2">2.4.-.-</ecNumber>
    </submittedName>
</protein>